<evidence type="ECO:0000313" key="1">
    <source>
        <dbReference type="EMBL" id="CAJ2654520.1"/>
    </source>
</evidence>
<accession>A0ACB0KF77</accession>
<dbReference type="EMBL" id="CASHSV030000206">
    <property type="protein sequence ID" value="CAJ2654520.1"/>
    <property type="molecule type" value="Genomic_DNA"/>
</dbReference>
<sequence length="160" mass="18270">MCHNLKSSCILSKDEFYAVIARLRLLYWVITSYFQGYMNNQCFHFSKTNIYDMRVALLKSISGSNYLGTPTLGLCKRAAGKLEESVNPLPLCYSIREWTHIYFESVEGKLFGTVTSLMSKGRSVLCYKQASWIKHSKNWDAHNSNNGIQEDVISFNGKTT</sequence>
<evidence type="ECO:0000313" key="2">
    <source>
        <dbReference type="Proteomes" id="UP001177021"/>
    </source>
</evidence>
<proteinExistence type="predicted"/>
<name>A0ACB0KF77_TRIPR</name>
<comment type="caution">
    <text evidence="1">The sequence shown here is derived from an EMBL/GenBank/DDBJ whole genome shotgun (WGS) entry which is preliminary data.</text>
</comment>
<gene>
    <name evidence="1" type="ORF">MILVUS5_LOCUS21643</name>
</gene>
<reference evidence="1" key="1">
    <citation type="submission" date="2023-10" db="EMBL/GenBank/DDBJ databases">
        <authorList>
            <person name="Rodriguez Cubillos JULIANA M."/>
            <person name="De Vega J."/>
        </authorList>
    </citation>
    <scope>NUCLEOTIDE SEQUENCE</scope>
</reference>
<keyword evidence="2" id="KW-1185">Reference proteome</keyword>
<organism evidence="1 2">
    <name type="scientific">Trifolium pratense</name>
    <name type="common">Red clover</name>
    <dbReference type="NCBI Taxonomy" id="57577"/>
    <lineage>
        <taxon>Eukaryota</taxon>
        <taxon>Viridiplantae</taxon>
        <taxon>Streptophyta</taxon>
        <taxon>Embryophyta</taxon>
        <taxon>Tracheophyta</taxon>
        <taxon>Spermatophyta</taxon>
        <taxon>Magnoliopsida</taxon>
        <taxon>eudicotyledons</taxon>
        <taxon>Gunneridae</taxon>
        <taxon>Pentapetalae</taxon>
        <taxon>rosids</taxon>
        <taxon>fabids</taxon>
        <taxon>Fabales</taxon>
        <taxon>Fabaceae</taxon>
        <taxon>Papilionoideae</taxon>
        <taxon>50 kb inversion clade</taxon>
        <taxon>NPAAA clade</taxon>
        <taxon>Hologalegina</taxon>
        <taxon>IRL clade</taxon>
        <taxon>Trifolieae</taxon>
        <taxon>Trifolium</taxon>
    </lineage>
</organism>
<dbReference type="Proteomes" id="UP001177021">
    <property type="component" value="Unassembled WGS sequence"/>
</dbReference>
<protein>
    <submittedName>
        <fullName evidence="1">Uncharacterized protein</fullName>
    </submittedName>
</protein>